<proteinExistence type="predicted"/>
<dbReference type="Proteomes" id="UP001596114">
    <property type="component" value="Unassembled WGS sequence"/>
</dbReference>
<organism evidence="1 2">
    <name type="scientific">Rhodanobacter ginsengisoli</name>
    <dbReference type="NCBI Taxonomy" id="418646"/>
    <lineage>
        <taxon>Bacteria</taxon>
        <taxon>Pseudomonadati</taxon>
        <taxon>Pseudomonadota</taxon>
        <taxon>Gammaproteobacteria</taxon>
        <taxon>Lysobacterales</taxon>
        <taxon>Rhodanobacteraceae</taxon>
        <taxon>Rhodanobacter</taxon>
    </lineage>
</organism>
<gene>
    <name evidence="1" type="ORF">ACFPPA_13625</name>
</gene>
<comment type="caution">
    <text evidence="1">The sequence shown here is derived from an EMBL/GenBank/DDBJ whole genome shotgun (WGS) entry which is preliminary data.</text>
</comment>
<evidence type="ECO:0000313" key="2">
    <source>
        <dbReference type="Proteomes" id="UP001596114"/>
    </source>
</evidence>
<dbReference type="EMBL" id="JBHSNF010000003">
    <property type="protein sequence ID" value="MFC5526776.1"/>
    <property type="molecule type" value="Genomic_DNA"/>
</dbReference>
<sequence length="98" mass="11363">MLMQMAEQEYRSALDYAVPLIRVHRAEVYVFPNELHQKFQPHHKLAVYQRNLDWFRFWLQGYEDPAPDKAGQYRTWRTMRHAVSATLARAGAGAGSGG</sequence>
<protein>
    <submittedName>
        <fullName evidence="1">Uncharacterized protein</fullName>
    </submittedName>
</protein>
<keyword evidence="2" id="KW-1185">Reference proteome</keyword>
<accession>A0ABW0QP73</accession>
<reference evidence="2" key="1">
    <citation type="journal article" date="2019" name="Int. J. Syst. Evol. Microbiol.">
        <title>The Global Catalogue of Microorganisms (GCM) 10K type strain sequencing project: providing services to taxonomists for standard genome sequencing and annotation.</title>
        <authorList>
            <consortium name="The Broad Institute Genomics Platform"/>
            <consortium name="The Broad Institute Genome Sequencing Center for Infectious Disease"/>
            <person name="Wu L."/>
            <person name="Ma J."/>
        </authorList>
    </citation>
    <scope>NUCLEOTIDE SEQUENCE [LARGE SCALE GENOMIC DNA]</scope>
    <source>
        <strain evidence="2">CGMCC 1.16619</strain>
    </source>
</reference>
<dbReference type="RefSeq" id="WP_377320811.1">
    <property type="nucleotide sequence ID" value="NZ_JBHSNF010000003.1"/>
</dbReference>
<evidence type="ECO:0000313" key="1">
    <source>
        <dbReference type="EMBL" id="MFC5526776.1"/>
    </source>
</evidence>
<name>A0ABW0QP73_9GAMM</name>